<name>A0ABY6A9S8_9GAMM</name>
<dbReference type="EMBL" id="CP054475">
    <property type="protein sequence ID" value="UXD87320.1"/>
    <property type="molecule type" value="Genomic_DNA"/>
</dbReference>
<sequence>MKWIGPLFTNAGGWSAYVSYSDGEWYIDKDSPIKIGEGKSGLMLLPIMKKGYGESYERQLELLKAGLLENGFESELAESFPFHVPVIFSFEQRMSRWAEMAAEWVPVIELSEESAQLLFDASQDKLFSQRTRQLLQKAVNSWSKERG</sequence>
<gene>
    <name evidence="1" type="ORF">HUF19_07705</name>
</gene>
<accession>A0ABY6A9S8</accession>
<organism evidence="1 2">
    <name type="scientific">Thalassolituus hydrocarboniclasticus</name>
    <dbReference type="NCBI Taxonomy" id="2742796"/>
    <lineage>
        <taxon>Bacteria</taxon>
        <taxon>Pseudomonadati</taxon>
        <taxon>Pseudomonadota</taxon>
        <taxon>Gammaproteobacteria</taxon>
        <taxon>Oceanospirillales</taxon>
        <taxon>Oceanospirillaceae</taxon>
        <taxon>Thalassolituus</taxon>
    </lineage>
</organism>
<protein>
    <submittedName>
        <fullName evidence="1">Uncharacterized protein</fullName>
    </submittedName>
</protein>
<evidence type="ECO:0000313" key="1">
    <source>
        <dbReference type="EMBL" id="UXD87320.1"/>
    </source>
</evidence>
<keyword evidence="2" id="KW-1185">Reference proteome</keyword>
<evidence type="ECO:0000313" key="2">
    <source>
        <dbReference type="Proteomes" id="UP001065322"/>
    </source>
</evidence>
<dbReference type="Proteomes" id="UP001065322">
    <property type="component" value="Chromosome"/>
</dbReference>
<proteinExistence type="predicted"/>
<dbReference type="RefSeq" id="WP_260999240.1">
    <property type="nucleotide sequence ID" value="NZ_CP054475.1"/>
</dbReference>
<reference evidence="2" key="1">
    <citation type="submission" date="2020-06" db="EMBL/GenBank/DDBJ databases">
        <title>Thalassolituus marinus alknpb1M-1, a hydrocarbon-degrading bacterium isolated from the deep-sea overlying water using an in-situ strategy from the South China Sea basin.</title>
        <authorList>
            <person name="Dong C."/>
            <person name="Chen Y."/>
            <person name="Shao Z."/>
        </authorList>
    </citation>
    <scope>NUCLEOTIDE SEQUENCE [LARGE SCALE GENOMIC DNA]</scope>
    <source>
        <strain evidence="2">alknpb1M-1</strain>
    </source>
</reference>